<dbReference type="InterPro" id="IPR036938">
    <property type="entry name" value="PAP2/HPO_sf"/>
</dbReference>
<proteinExistence type="predicted"/>
<keyword evidence="2" id="KW-0472">Membrane</keyword>
<dbReference type="EMBL" id="FOAZ01000053">
    <property type="protein sequence ID" value="SEM75412.1"/>
    <property type="molecule type" value="Genomic_DNA"/>
</dbReference>
<reference evidence="5" key="1">
    <citation type="submission" date="2016-10" db="EMBL/GenBank/DDBJ databases">
        <authorList>
            <person name="Varghese N."/>
        </authorList>
    </citation>
    <scope>NUCLEOTIDE SEQUENCE [LARGE SCALE GENOMIC DNA]</scope>
    <source>
        <strain evidence="5">DSM 45096 / BCRC 16803 / CGMCC 4.1857 / CIP 109030 / JCM 12277 / KCTC 19219 / NBRC 100920 / 33214</strain>
    </source>
</reference>
<feature type="domain" description="Phosphatidic acid phosphatase type 2/haloperoxidase" evidence="3">
    <location>
        <begin position="144"/>
        <end position="256"/>
    </location>
</feature>
<dbReference type="AlphaFoldDB" id="A0A1H8AXD7"/>
<dbReference type="STRING" id="235985.SAMN05414137_1534"/>
<feature type="transmembrane region" description="Helical" evidence="2">
    <location>
        <begin position="214"/>
        <end position="235"/>
    </location>
</feature>
<feature type="transmembrane region" description="Helical" evidence="2">
    <location>
        <begin position="147"/>
        <end position="167"/>
    </location>
</feature>
<evidence type="ECO:0000259" key="3">
    <source>
        <dbReference type="SMART" id="SM00014"/>
    </source>
</evidence>
<dbReference type="Pfam" id="PF01569">
    <property type="entry name" value="PAP2"/>
    <property type="match status" value="1"/>
</dbReference>
<dbReference type="Proteomes" id="UP000183015">
    <property type="component" value="Unassembled WGS sequence"/>
</dbReference>
<evidence type="ECO:0000256" key="2">
    <source>
        <dbReference type="SAM" id="Phobius"/>
    </source>
</evidence>
<dbReference type="Gene3D" id="1.20.144.10">
    <property type="entry name" value="Phosphatidic acid phosphatase type 2/haloperoxidase"/>
    <property type="match status" value="1"/>
</dbReference>
<protein>
    <submittedName>
        <fullName evidence="4">Undecaprenyl-diphosphatase</fullName>
    </submittedName>
</protein>
<feature type="transmembrane region" description="Helical" evidence="2">
    <location>
        <begin position="187"/>
        <end position="207"/>
    </location>
</feature>
<organism evidence="4 5">
    <name type="scientific">Streptacidiphilus jiangxiensis</name>
    <dbReference type="NCBI Taxonomy" id="235985"/>
    <lineage>
        <taxon>Bacteria</taxon>
        <taxon>Bacillati</taxon>
        <taxon>Actinomycetota</taxon>
        <taxon>Actinomycetes</taxon>
        <taxon>Kitasatosporales</taxon>
        <taxon>Streptomycetaceae</taxon>
        <taxon>Streptacidiphilus</taxon>
    </lineage>
</organism>
<sequence length="271" mass="29697">MEEHDITEDTTTGPLRDPLSRSTERLAQTPRAKRNVDHLSHPGALPPAPGWLRAAFLRAFRSVWFPLVLLAVLGVLTEQVVTKGPLLAVDRWTRDTVQSWVAADPWSWTNLLAERWTDFGVATYSGAVLTAVTVVTTVRLRSWRPLVTSLLAAIALFGTVIPGKIVIGRPGPDGAPVAPGEWGWFPSGHTATASICLGTAALLLGTAWPRLRRLLYPATAFLCTGVGFCLIWRNYHWLWDVVASGCLTGIVLWCLCRWPLQKTSGDDVENA</sequence>
<feature type="transmembrane region" description="Helical" evidence="2">
    <location>
        <begin position="121"/>
        <end position="140"/>
    </location>
</feature>
<evidence type="ECO:0000313" key="4">
    <source>
        <dbReference type="EMBL" id="SEM75412.1"/>
    </source>
</evidence>
<gene>
    <name evidence="4" type="ORF">SAMN05414137_1534</name>
</gene>
<name>A0A1H8AXD7_STRJI</name>
<feature type="transmembrane region" description="Helical" evidence="2">
    <location>
        <begin position="241"/>
        <end position="260"/>
    </location>
</feature>
<keyword evidence="2" id="KW-0812">Transmembrane</keyword>
<keyword evidence="5" id="KW-1185">Reference proteome</keyword>
<dbReference type="eggNOG" id="COG0671">
    <property type="taxonomic scope" value="Bacteria"/>
</dbReference>
<keyword evidence="2" id="KW-1133">Transmembrane helix</keyword>
<accession>A0A1H8AXD7</accession>
<feature type="region of interest" description="Disordered" evidence="1">
    <location>
        <begin position="1"/>
        <end position="41"/>
    </location>
</feature>
<dbReference type="SMART" id="SM00014">
    <property type="entry name" value="acidPPc"/>
    <property type="match status" value="1"/>
</dbReference>
<dbReference type="InterPro" id="IPR000326">
    <property type="entry name" value="PAP2/HPO"/>
</dbReference>
<dbReference type="OrthoDB" id="4870188at2"/>
<evidence type="ECO:0000256" key="1">
    <source>
        <dbReference type="SAM" id="MobiDB-lite"/>
    </source>
</evidence>
<dbReference type="SUPFAM" id="SSF48317">
    <property type="entry name" value="Acid phosphatase/Vanadium-dependent haloperoxidase"/>
    <property type="match status" value="1"/>
</dbReference>
<evidence type="ECO:0000313" key="5">
    <source>
        <dbReference type="Proteomes" id="UP000183015"/>
    </source>
</evidence>
<feature type="transmembrane region" description="Helical" evidence="2">
    <location>
        <begin position="63"/>
        <end position="81"/>
    </location>
</feature>